<dbReference type="EMBL" id="OY731398">
    <property type="protein sequence ID" value="CAJ1869566.1"/>
    <property type="molecule type" value="Genomic_DNA"/>
</dbReference>
<organism evidence="1 2">
    <name type="scientific">Sphenostylis stenocarpa</name>
    <dbReference type="NCBI Taxonomy" id="92480"/>
    <lineage>
        <taxon>Eukaryota</taxon>
        <taxon>Viridiplantae</taxon>
        <taxon>Streptophyta</taxon>
        <taxon>Embryophyta</taxon>
        <taxon>Tracheophyta</taxon>
        <taxon>Spermatophyta</taxon>
        <taxon>Magnoliopsida</taxon>
        <taxon>eudicotyledons</taxon>
        <taxon>Gunneridae</taxon>
        <taxon>Pentapetalae</taxon>
        <taxon>rosids</taxon>
        <taxon>fabids</taxon>
        <taxon>Fabales</taxon>
        <taxon>Fabaceae</taxon>
        <taxon>Papilionoideae</taxon>
        <taxon>50 kb inversion clade</taxon>
        <taxon>NPAAA clade</taxon>
        <taxon>indigoferoid/millettioid clade</taxon>
        <taxon>Phaseoleae</taxon>
        <taxon>Sphenostylis</taxon>
    </lineage>
</organism>
<evidence type="ECO:0000313" key="1">
    <source>
        <dbReference type="EMBL" id="CAJ1869566.1"/>
    </source>
</evidence>
<keyword evidence="2" id="KW-1185">Reference proteome</keyword>
<dbReference type="PANTHER" id="PTHR46388:SF2">
    <property type="entry name" value="NHL REPEAT-CONTAINING PROTEIN 2"/>
    <property type="match status" value="1"/>
</dbReference>
<dbReference type="Proteomes" id="UP001189624">
    <property type="component" value="Chromosome 1"/>
</dbReference>
<sequence length="144" mass="16115">RLFIADTNNSLVRYLDLNADETELRTLELKGIQPPKPKPRSFKRLRRRASADTEARSRFNVDIEPEDAVNIEPLDGFLNPEGSATLHFKRTSNSASMGRINCKSLLFEVPFREGVSSLSKADFTLAHFVKPKTSTGNLLQTVAP</sequence>
<accession>A0AA86S339</accession>
<evidence type="ECO:0000313" key="2">
    <source>
        <dbReference type="Proteomes" id="UP001189624"/>
    </source>
</evidence>
<protein>
    <submittedName>
        <fullName evidence="1">Uncharacterized protein</fullName>
    </submittedName>
</protein>
<proteinExistence type="predicted"/>
<dbReference type="AlphaFoldDB" id="A0AA86S339"/>
<dbReference type="PANTHER" id="PTHR46388">
    <property type="entry name" value="NHL REPEAT-CONTAINING PROTEIN 2"/>
    <property type="match status" value="1"/>
</dbReference>
<feature type="non-terminal residue" evidence="1">
    <location>
        <position position="1"/>
    </location>
</feature>
<gene>
    <name evidence="1" type="ORF">AYBTSS11_LOCUS2390</name>
</gene>
<dbReference type="Gramene" id="rna-AYBTSS11_LOCUS2390">
    <property type="protein sequence ID" value="CAJ1869566.1"/>
    <property type="gene ID" value="gene-AYBTSS11_LOCUS2390"/>
</dbReference>
<reference evidence="1" key="1">
    <citation type="submission" date="2023-10" db="EMBL/GenBank/DDBJ databases">
        <authorList>
            <person name="Domelevo Entfellner J.-B."/>
        </authorList>
    </citation>
    <scope>NUCLEOTIDE SEQUENCE</scope>
</reference>
<name>A0AA86S339_9FABA</name>